<dbReference type="InterPro" id="IPR032812">
    <property type="entry name" value="SbsA_Ig"/>
</dbReference>
<dbReference type="InterPro" id="IPR012859">
    <property type="entry name" value="Pilin_N_archaeal"/>
</dbReference>
<protein>
    <submittedName>
        <fullName evidence="5">Protein containing C-type lectin domain protein</fullName>
    </submittedName>
</protein>
<keyword evidence="1" id="KW-0732">Signal</keyword>
<reference evidence="5" key="1">
    <citation type="journal article" date="2013" name="Syst. Appl. Microbiol.">
        <title>New insights into the archaeal diversity of a hypersaline microbial mat obtained by a metagenomic approach.</title>
        <authorList>
            <person name="Lopez-Lopez A."/>
            <person name="Richter M."/>
            <person name="Pena A."/>
            <person name="Tamames J."/>
            <person name="Rossello-Mora R."/>
        </authorList>
    </citation>
    <scope>NUCLEOTIDE SEQUENCE</scope>
</reference>
<dbReference type="CDD" id="cd00198">
    <property type="entry name" value="vWFA"/>
    <property type="match status" value="1"/>
</dbReference>
<dbReference type="EMBL" id="JX684089">
    <property type="protein sequence ID" value="AGF93336.1"/>
    <property type="molecule type" value="Genomic_DNA"/>
</dbReference>
<dbReference type="Gene3D" id="3.10.100.10">
    <property type="entry name" value="Mannose-Binding Protein A, subunit A"/>
    <property type="match status" value="1"/>
</dbReference>
<dbReference type="Gene3D" id="3.40.50.410">
    <property type="entry name" value="von Willebrand factor, type A domain"/>
    <property type="match status" value="1"/>
</dbReference>
<evidence type="ECO:0000259" key="4">
    <source>
        <dbReference type="PROSITE" id="PS50234"/>
    </source>
</evidence>
<organism evidence="5">
    <name type="scientific">uncultured organism</name>
    <dbReference type="NCBI Taxonomy" id="155900"/>
    <lineage>
        <taxon>unclassified sequences</taxon>
        <taxon>environmental samples</taxon>
    </lineage>
</organism>
<dbReference type="SMART" id="SM00034">
    <property type="entry name" value="CLECT"/>
    <property type="match status" value="1"/>
</dbReference>
<dbReference type="Pfam" id="PF07790">
    <property type="entry name" value="Pilin_N"/>
    <property type="match status" value="1"/>
</dbReference>
<dbReference type="InterPro" id="IPR016186">
    <property type="entry name" value="C-type_lectin-like/link_sf"/>
</dbReference>
<dbReference type="Pfam" id="PF00059">
    <property type="entry name" value="Lectin_C"/>
    <property type="match status" value="1"/>
</dbReference>
<evidence type="ECO:0000256" key="1">
    <source>
        <dbReference type="ARBA" id="ARBA00022729"/>
    </source>
</evidence>
<sequence>MNFNKRLFRIEDEEGVSEIVGTILTLSITVVLFTSIFAGVQYLETPEGTTFTEFNATYDKNYNITVEHSGGKDLDTDKTSLFVVFNDKSYKFDFGSDEVTLFGKDPSEWITGEKVKLNISDLSLSDVDFVDLLVMDTVRSQVIWQTEVDIYSPQKGPQIKNYGPIYPQEWDDYVEAGEKCKLFVEVDYDWDKIGEVDVLVNLGKLTGFEDKGAWSTGWFNITDRSGYRFIKKNLEIDDNQDNGTYLLEIIATNASADKDILKDFVKNGNKDSSVSWSGSEYIGLNIGPKSDTTKNPNIAVKEITFVPASPTNGDSLTTRVLIENRGGTYVEFDIYFNETLPDGTKEPRGYLPNNTIAAGGGQDFSATWTVNKSGKHNISVETANIFSPGGEELNPDNNYLSKDVYVAPTILLVDDDHTKNGDASKMEDALEGSDFSFEYYEVKGRDGAPYDKMKNYDIVIWMTGKTRNATSVDNFVLEQPTLTETDQNNLNKYLNKNNMLWLIGEGFAEDPVTGSLKSKIGSPSLSSDSFPNPGIDNDYRINGTGLLENTTYPVFNNNEYHGDEIISSKGEFMILNDEGGDAIGTNYSYDKSGTKYKVAFNSFLFSSMRAGHSTMAYNVIKWLGNMTEKSGRDLAVSDSEISNKRPRYQETITIEATIRNNGQFDETTDVALFVDGQLDPKKRKTISVNRSGDYEDVVFEWTADSLGQHELLVKVDPFNKIRETNELNNDIRYQGYTPTTDVQFSVMVVDDDGSGDENLKNTTEKVTNQLVKLRYPYDYVNMSLDWEDTKDYLENISDYNSVFWITGNNKDDLKLLEDDNVSRIEGYLDEQGNFFLEGNNVFDELSGSNSDFLENYLGIDTDVGVVEKEGLKYIKGRNKDNLSHGLDYDMGNSSYQEFDPKSDLEGAHSIFKYKDQSVGVKYYNRENEYKTVSLGFDLANITKPSVKQEWFEGFKGKVNTSDPGPAREEFIFMLTKWFGNEDQVTELRIAEEDIDIEVKNPMLGKSYLVTAKIQNIGYNGSSVLVRVMDGDSLIASESFYIEGNSDHSIEVNWEPLFAGYNKSKRNITVLVDPLRETREIGNNGTSQDDMDFNNVDVKRVPVFYFWDDMESETRNWRHESVLANINGESPIDYLGEGYENVYTDIQSDWDRGMSKGLNTTNYTSHTNPTSYWLTEPKARNESKEESKPIDVVMAIDTSGSMNWDDEGNNVGADNSNSRMYQAVEAAMNFIGKMNKDDRVEIWTFDPNGGIYPDPYLYREFAYMTDDNKDYFNESLIDIREGEGDFPYGPTGNTPYYDTLGHAIQSAIDINDGGNEDRLEFVIGLADGEDNTGNEYSPTEEWGEGGLLNAPPMVYNIGLVGNALHPDDSTYPEAPQWNNTWEDYDGDQIEKEMFDVGNKTPTWDKYGKRKDDAEYGPTEKGDPYTGRYYFAEKAEDVGTVFEEVRKIITTISEQQAEEGNVTSIDSIDDNSLMATQVVFEDDFDDGNNNGWTVSGSGGIVGVNQDTYLSPSYSQYTSGGYVSTSSPTIDLNTYSSASFKCWIRRGDDSFSENPDSGENLIVSYQDNSGSWQSLEQFAGGGTPGEIYQRSYDLPNDALHSNFRIRFEQIDGSDGYDYWHFDNIIVETSSGGGQDEPPYIVYTSPTDKENNVSVRQKISVVFSKPMNTDSVSYNCNPDPGGWAGSWGSNDQVLTLSHDKFEYKTTYTVEITDGEDKSGNPLESSAGSHGGQMYNGNEYKLITNDMSWSDAKDYCENQGGHLVTITSSEENSFVQNLINQDVWIGFTDQSSEGDFEWVTGETVSYTNWAPGEPNDWGSGEDYTQMVTDGEWNDYSGTNNLAFVCEWEGSDSAPNPWSFTTISEGQDGEESHLAYGKNYNKTLVTNHFNLSNYDSAQLTFWHKYKIVPGTNGGFLQLGYNVSGEWKWEYIVPSKGSYTGNMNMSENAQKQRKDDFGRTMNYAYNGVSRDGTFGWD</sequence>
<accession>M1P1R6</accession>
<dbReference type="SUPFAM" id="SSF56436">
    <property type="entry name" value="C-type lectin-like"/>
    <property type="match status" value="1"/>
</dbReference>
<dbReference type="SMART" id="SM00327">
    <property type="entry name" value="VWA"/>
    <property type="match status" value="1"/>
</dbReference>
<dbReference type="GO" id="GO:0030246">
    <property type="term" value="F:carbohydrate binding"/>
    <property type="evidence" value="ECO:0007669"/>
    <property type="project" value="UniProtKB-KW"/>
</dbReference>
<keyword evidence="2" id="KW-1133">Transmembrane helix</keyword>
<dbReference type="InterPro" id="IPR011635">
    <property type="entry name" value="CARDB"/>
</dbReference>
<dbReference type="Gene3D" id="2.60.40.3710">
    <property type="match status" value="1"/>
</dbReference>
<dbReference type="Pfam" id="PF13205">
    <property type="entry name" value="Big_5"/>
    <property type="match status" value="1"/>
</dbReference>
<dbReference type="PROSITE" id="PS50041">
    <property type="entry name" value="C_TYPE_LECTIN_2"/>
    <property type="match status" value="1"/>
</dbReference>
<dbReference type="Gene3D" id="2.60.120.260">
    <property type="entry name" value="Galactose-binding domain-like"/>
    <property type="match status" value="1"/>
</dbReference>
<dbReference type="PANTHER" id="PTHR22803">
    <property type="entry name" value="MANNOSE, PHOSPHOLIPASE, LECTIN RECEPTOR RELATED"/>
    <property type="match status" value="1"/>
</dbReference>
<dbReference type="Gene3D" id="2.60.40.10">
    <property type="entry name" value="Immunoglobulins"/>
    <property type="match status" value="2"/>
</dbReference>
<dbReference type="InterPro" id="IPR001304">
    <property type="entry name" value="C-type_lectin-like"/>
</dbReference>
<keyword evidence="2" id="KW-0472">Membrane</keyword>
<dbReference type="InterPro" id="IPR036465">
    <property type="entry name" value="vWFA_dom_sf"/>
</dbReference>
<name>M1P1R6_9ZZZZ</name>
<dbReference type="PROSITE" id="PS50234">
    <property type="entry name" value="VWFA"/>
    <property type="match status" value="1"/>
</dbReference>
<evidence type="ECO:0000256" key="2">
    <source>
        <dbReference type="SAM" id="Phobius"/>
    </source>
</evidence>
<dbReference type="SUPFAM" id="SSF53300">
    <property type="entry name" value="vWA-like"/>
    <property type="match status" value="1"/>
</dbReference>
<keyword evidence="2" id="KW-0812">Transmembrane</keyword>
<feature type="transmembrane region" description="Helical" evidence="2">
    <location>
        <begin position="20"/>
        <end position="43"/>
    </location>
</feature>
<gene>
    <name evidence="5" type="ORF">FLSS-23_0001</name>
</gene>
<dbReference type="InterPro" id="IPR050111">
    <property type="entry name" value="C-type_lectin/snaclec_domain"/>
</dbReference>
<dbReference type="Pfam" id="PF07705">
    <property type="entry name" value="CARDB"/>
    <property type="match status" value="1"/>
</dbReference>
<feature type="domain" description="C-type lectin" evidence="3">
    <location>
        <begin position="1730"/>
        <end position="1841"/>
    </location>
</feature>
<proteinExistence type="predicted"/>
<dbReference type="CDD" id="cd00037">
    <property type="entry name" value="CLECT"/>
    <property type="match status" value="1"/>
</dbReference>
<feature type="domain" description="VWFA" evidence="4">
    <location>
        <begin position="1190"/>
        <end position="1334"/>
    </location>
</feature>
<evidence type="ECO:0000259" key="3">
    <source>
        <dbReference type="PROSITE" id="PS50041"/>
    </source>
</evidence>
<keyword evidence="5" id="KW-0430">Lectin</keyword>
<dbReference type="InterPro" id="IPR013783">
    <property type="entry name" value="Ig-like_fold"/>
</dbReference>
<dbReference type="InterPro" id="IPR002035">
    <property type="entry name" value="VWF_A"/>
</dbReference>
<dbReference type="InterPro" id="IPR016187">
    <property type="entry name" value="CTDL_fold"/>
</dbReference>
<evidence type="ECO:0000313" key="5">
    <source>
        <dbReference type="EMBL" id="AGF93336.1"/>
    </source>
</evidence>